<dbReference type="SUPFAM" id="SSF90193">
    <property type="entry name" value="Notch domain"/>
    <property type="match status" value="3"/>
</dbReference>
<evidence type="ECO:0000256" key="5">
    <source>
        <dbReference type="ARBA" id="ARBA00022729"/>
    </source>
</evidence>
<evidence type="ECO:0000256" key="17">
    <source>
        <dbReference type="ARBA" id="ARBA00023242"/>
    </source>
</evidence>
<keyword evidence="17" id="KW-0539">Nucleus</keyword>
<keyword evidence="13 18" id="KW-1015">Disulfide bond</keyword>
<keyword evidence="21" id="KW-1185">Reference proteome</keyword>
<dbReference type="PROSITE" id="PS50258">
    <property type="entry name" value="LNR"/>
    <property type="match status" value="3"/>
</dbReference>
<evidence type="ECO:0000256" key="18">
    <source>
        <dbReference type="PROSITE-ProRule" id="PRU00076"/>
    </source>
</evidence>
<keyword evidence="9" id="KW-1133">Transmembrane helix</keyword>
<dbReference type="AlphaFoldDB" id="A0A914Z609"/>
<dbReference type="WBParaSite" id="PSU_v2.g7388.t1">
    <property type="protein sequence ID" value="PSU_v2.g7388.t1"/>
    <property type="gene ID" value="PSU_v2.g7388"/>
</dbReference>
<evidence type="ECO:0000256" key="12">
    <source>
        <dbReference type="ARBA" id="ARBA00023136"/>
    </source>
</evidence>
<keyword evidence="4" id="KW-0812">Transmembrane</keyword>
<keyword evidence="15" id="KW-0804">Transcription</keyword>
<comment type="subcellular location">
    <subcellularLocation>
        <location evidence="2">Cell membrane</location>
        <topology evidence="2">Single-pass type I membrane protein</topology>
    </subcellularLocation>
    <subcellularLocation>
        <location evidence="1">Nucleus</location>
    </subcellularLocation>
</comment>
<evidence type="ECO:0000256" key="15">
    <source>
        <dbReference type="ARBA" id="ARBA00023163"/>
    </source>
</evidence>
<evidence type="ECO:0000256" key="1">
    <source>
        <dbReference type="ARBA" id="ARBA00004123"/>
    </source>
</evidence>
<keyword evidence="10" id="KW-0805">Transcription regulation</keyword>
<keyword evidence="16" id="KW-0325">Glycoprotein</keyword>
<dbReference type="GO" id="GO:0005886">
    <property type="term" value="C:plasma membrane"/>
    <property type="evidence" value="ECO:0007669"/>
    <property type="project" value="UniProtKB-SubCell"/>
</dbReference>
<feature type="domain" description="LNR" evidence="20">
    <location>
        <begin position="186"/>
        <end position="224"/>
    </location>
</feature>
<keyword evidence="11" id="KW-0040">ANK repeat</keyword>
<evidence type="ECO:0000256" key="2">
    <source>
        <dbReference type="ARBA" id="ARBA00004251"/>
    </source>
</evidence>
<proteinExistence type="predicted"/>
<evidence type="ECO:0000256" key="14">
    <source>
        <dbReference type="ARBA" id="ARBA00023159"/>
    </source>
</evidence>
<dbReference type="PRINTS" id="PR01452">
    <property type="entry name" value="LNOTCHREPEAT"/>
</dbReference>
<dbReference type="PROSITE" id="PS00022">
    <property type="entry name" value="EGF_1"/>
    <property type="match status" value="1"/>
</dbReference>
<feature type="domain" description="LNR" evidence="20">
    <location>
        <begin position="147"/>
        <end position="185"/>
    </location>
</feature>
<organism evidence="21 22">
    <name type="scientific">Panagrolaimus superbus</name>
    <dbReference type="NCBI Taxonomy" id="310955"/>
    <lineage>
        <taxon>Eukaryota</taxon>
        <taxon>Metazoa</taxon>
        <taxon>Ecdysozoa</taxon>
        <taxon>Nematoda</taxon>
        <taxon>Chromadorea</taxon>
        <taxon>Rhabditida</taxon>
        <taxon>Tylenchina</taxon>
        <taxon>Panagrolaimomorpha</taxon>
        <taxon>Panagrolaimoidea</taxon>
        <taxon>Panagrolaimidae</taxon>
        <taxon>Panagrolaimus</taxon>
    </lineage>
</organism>
<dbReference type="PROSITE" id="PS01186">
    <property type="entry name" value="EGF_2"/>
    <property type="match status" value="1"/>
</dbReference>
<dbReference type="GO" id="GO:0007411">
    <property type="term" value="P:axon guidance"/>
    <property type="evidence" value="ECO:0007669"/>
    <property type="project" value="TreeGrafter"/>
</dbReference>
<dbReference type="Pfam" id="PF00066">
    <property type="entry name" value="Notch"/>
    <property type="match status" value="3"/>
</dbReference>
<dbReference type="InterPro" id="IPR035993">
    <property type="entry name" value="Notch-like_dom_sf"/>
</dbReference>
<dbReference type="SMART" id="SM00004">
    <property type="entry name" value="NL"/>
    <property type="match status" value="3"/>
</dbReference>
<dbReference type="GO" id="GO:0005509">
    <property type="term" value="F:calcium ion binding"/>
    <property type="evidence" value="ECO:0007669"/>
    <property type="project" value="InterPro"/>
</dbReference>
<dbReference type="GO" id="GO:0007219">
    <property type="term" value="P:Notch signaling pathway"/>
    <property type="evidence" value="ECO:0007669"/>
    <property type="project" value="UniProtKB-KW"/>
</dbReference>
<keyword evidence="8" id="KW-0914">Notch signaling pathway</keyword>
<dbReference type="GO" id="GO:0043235">
    <property type="term" value="C:receptor complex"/>
    <property type="evidence" value="ECO:0007669"/>
    <property type="project" value="TreeGrafter"/>
</dbReference>
<keyword evidence="7" id="KW-0221">Differentiation</keyword>
<comment type="caution">
    <text evidence="18">Lacks conserved residue(s) required for the propagation of feature annotation.</text>
</comment>
<dbReference type="InterPro" id="IPR000800">
    <property type="entry name" value="Notch_dom"/>
</dbReference>
<dbReference type="CDD" id="cd00054">
    <property type="entry name" value="EGF_CA"/>
    <property type="match status" value="1"/>
</dbReference>
<evidence type="ECO:0000256" key="16">
    <source>
        <dbReference type="ARBA" id="ARBA00023180"/>
    </source>
</evidence>
<feature type="domain" description="LNR" evidence="20">
    <location>
        <begin position="106"/>
        <end position="143"/>
    </location>
</feature>
<dbReference type="SMART" id="SM00179">
    <property type="entry name" value="EGF_CA"/>
    <property type="match status" value="2"/>
</dbReference>
<protein>
    <submittedName>
        <fullName evidence="22">Notch</fullName>
    </submittedName>
</protein>
<feature type="domain" description="EGF-like" evidence="19">
    <location>
        <begin position="11"/>
        <end position="45"/>
    </location>
</feature>
<dbReference type="PROSITE" id="PS00010">
    <property type="entry name" value="ASX_HYDROXYL"/>
    <property type="match status" value="1"/>
</dbReference>
<evidence type="ECO:0000256" key="9">
    <source>
        <dbReference type="ARBA" id="ARBA00022989"/>
    </source>
</evidence>
<sequence length="264" mass="29524">MVLLEQNCETRTDICDSTKCQNGGYCINGEETCQCPKGFEGIFCEKDQNKCSKVVCQNGGSCENLDNDFVCKCPYVWPFGYAGRYCQEKVDIEKYKPKEEKEKEECERNECKKVAGNGKCDEQCNFPGCNYDGGDCSASNPDPFGNCSFASFCKYVFRDDHCDEICNNEGCLFDGFDCQEKTPTKCSPSEDYCIKEYGNGKCNPECNSAACGWDGGDCVEKKEELNDILVLTLITDPQNFIENIASKLLITLSQLLHASDLLFK</sequence>
<reference evidence="22" key="1">
    <citation type="submission" date="2022-11" db="UniProtKB">
        <authorList>
            <consortium name="WormBaseParasite"/>
        </authorList>
    </citation>
    <scope>IDENTIFICATION</scope>
</reference>
<dbReference type="PROSITE" id="PS50026">
    <property type="entry name" value="EGF_3"/>
    <property type="match status" value="2"/>
</dbReference>
<dbReference type="Gene3D" id="2.10.25.10">
    <property type="entry name" value="Laminin"/>
    <property type="match status" value="2"/>
</dbReference>
<dbReference type="Proteomes" id="UP000887577">
    <property type="component" value="Unplaced"/>
</dbReference>
<evidence type="ECO:0000256" key="4">
    <source>
        <dbReference type="ARBA" id="ARBA00022692"/>
    </source>
</evidence>
<dbReference type="InterPro" id="IPR000742">
    <property type="entry name" value="EGF"/>
</dbReference>
<evidence type="ECO:0000256" key="7">
    <source>
        <dbReference type="ARBA" id="ARBA00022782"/>
    </source>
</evidence>
<dbReference type="GO" id="GO:0005634">
    <property type="term" value="C:nucleus"/>
    <property type="evidence" value="ECO:0007669"/>
    <property type="project" value="UniProtKB-SubCell"/>
</dbReference>
<keyword evidence="5" id="KW-0732">Signal</keyword>
<feature type="domain" description="EGF-like" evidence="19">
    <location>
        <begin position="47"/>
        <end position="87"/>
    </location>
</feature>
<evidence type="ECO:0000256" key="11">
    <source>
        <dbReference type="ARBA" id="ARBA00023043"/>
    </source>
</evidence>
<feature type="disulfide bond" evidence="18">
    <location>
        <begin position="35"/>
        <end position="44"/>
    </location>
</feature>
<evidence type="ECO:0000259" key="20">
    <source>
        <dbReference type="PROSITE" id="PS50258"/>
    </source>
</evidence>
<dbReference type="SUPFAM" id="SSF57196">
    <property type="entry name" value="EGF/Laminin"/>
    <property type="match status" value="2"/>
</dbReference>
<keyword evidence="6" id="KW-0677">Repeat</keyword>
<dbReference type="InterPro" id="IPR001881">
    <property type="entry name" value="EGF-like_Ca-bd_dom"/>
</dbReference>
<keyword evidence="12" id="KW-0472">Membrane</keyword>
<accession>A0A914Z609</accession>
<evidence type="ECO:0000259" key="19">
    <source>
        <dbReference type="PROSITE" id="PS50026"/>
    </source>
</evidence>
<evidence type="ECO:0000313" key="21">
    <source>
        <dbReference type="Proteomes" id="UP000887577"/>
    </source>
</evidence>
<keyword evidence="3 18" id="KW-0245">EGF-like domain</keyword>
<evidence type="ECO:0000256" key="8">
    <source>
        <dbReference type="ARBA" id="ARBA00022976"/>
    </source>
</evidence>
<dbReference type="PANTHER" id="PTHR45836">
    <property type="entry name" value="SLIT HOMOLOG"/>
    <property type="match status" value="1"/>
</dbReference>
<evidence type="ECO:0000256" key="10">
    <source>
        <dbReference type="ARBA" id="ARBA00023015"/>
    </source>
</evidence>
<evidence type="ECO:0000256" key="6">
    <source>
        <dbReference type="ARBA" id="ARBA00022737"/>
    </source>
</evidence>
<dbReference type="GO" id="GO:0009986">
    <property type="term" value="C:cell surface"/>
    <property type="evidence" value="ECO:0007669"/>
    <property type="project" value="TreeGrafter"/>
</dbReference>
<dbReference type="InterPro" id="IPR000152">
    <property type="entry name" value="EGF-type_Asp/Asn_hydroxyl_site"/>
</dbReference>
<dbReference type="PANTHER" id="PTHR45836:SF23">
    <property type="entry name" value="NEUROGENIC LOCUS NOTCH HOMOLOG PROTEIN 1"/>
    <property type="match status" value="1"/>
</dbReference>
<evidence type="ECO:0000313" key="22">
    <source>
        <dbReference type="WBParaSite" id="PSU_v2.g7388.t1"/>
    </source>
</evidence>
<dbReference type="Gene3D" id="4.10.470.20">
    <property type="match status" value="2"/>
</dbReference>
<dbReference type="InterPro" id="IPR051355">
    <property type="entry name" value="Notch/Slit_guidance"/>
</dbReference>
<evidence type="ECO:0000256" key="3">
    <source>
        <dbReference type="ARBA" id="ARBA00022536"/>
    </source>
</evidence>
<keyword evidence="14" id="KW-0010">Activator</keyword>
<dbReference type="SMART" id="SM00181">
    <property type="entry name" value="EGF"/>
    <property type="match status" value="2"/>
</dbReference>
<evidence type="ECO:0000256" key="13">
    <source>
        <dbReference type="ARBA" id="ARBA00023157"/>
    </source>
</evidence>
<name>A0A914Z609_9BILA</name>